<proteinExistence type="predicted"/>
<dbReference type="EMBL" id="CP003876">
    <property type="protein sequence ID" value="AFU02256.1"/>
    <property type="molecule type" value="Genomic_DNA"/>
</dbReference>
<organism evidence="1 2">
    <name type="scientific">Nocardia brasiliensis (strain ATCC 700358 / HUJEG-1)</name>
    <dbReference type="NCBI Taxonomy" id="1133849"/>
    <lineage>
        <taxon>Bacteria</taxon>
        <taxon>Bacillati</taxon>
        <taxon>Actinomycetota</taxon>
        <taxon>Actinomycetes</taxon>
        <taxon>Mycobacteriales</taxon>
        <taxon>Nocardiaceae</taxon>
        <taxon>Nocardia</taxon>
    </lineage>
</organism>
<dbReference type="HOGENOM" id="CLU_1523625_0_0_11"/>
<dbReference type="Proteomes" id="UP000006304">
    <property type="component" value="Chromosome"/>
</dbReference>
<reference evidence="1 2" key="1">
    <citation type="journal article" date="2012" name="J. Bacteriol.">
        <title>Complete genome sequence of Nocardia brasiliensis HUJEG-1.</title>
        <authorList>
            <person name="Vera-Cabrera L."/>
            <person name="Ortiz-Lopez R."/>
            <person name="Elizondo-Gonzalez R."/>
            <person name="Perez-Maya A.A."/>
            <person name="Ocampo-Candiani J."/>
        </authorList>
    </citation>
    <scope>NUCLEOTIDE SEQUENCE [LARGE SCALE GENOMIC DNA]</scope>
    <source>
        <strain evidence="2">ATCC 700358</strain>
    </source>
</reference>
<keyword evidence="2" id="KW-1185">Reference proteome</keyword>
<gene>
    <name evidence="1" type="ORF">O3I_021485</name>
</gene>
<dbReference type="AlphaFoldDB" id="K0F3T7"/>
<dbReference type="KEGG" id="nbr:O3I_021485"/>
<sequence length="176" mass="19510">MTGKDELMTLPKLADHDITQLREVADRIATLIQRNSDGSGGLPRFVEALRQSGPIAELLIEYSVRWFNDSNGESVLLSPELYWVLTETVPPEERGTAGEGLGQAGMNCHPVTRTRQMLLICVLEKLSTRPWRPETPEEAAAMVKRRYSDTARPVLPTRATQQPVGVEGVITTAQFP</sequence>
<name>K0F3T7_NOCB7</name>
<protein>
    <submittedName>
        <fullName evidence="1">Uncharacterized protein</fullName>
    </submittedName>
</protein>
<evidence type="ECO:0000313" key="2">
    <source>
        <dbReference type="Proteomes" id="UP000006304"/>
    </source>
</evidence>
<accession>K0F3T7</accession>
<evidence type="ECO:0000313" key="1">
    <source>
        <dbReference type="EMBL" id="AFU02256.1"/>
    </source>
</evidence>